<dbReference type="RefSeq" id="WP_003074191.1">
    <property type="nucleotide sequence ID" value="NZ_CP053999.1"/>
</dbReference>
<dbReference type="AlphaFoldDB" id="A0AAE8KBX4"/>
<comment type="caution">
    <text evidence="1">The sequence shown here is derived from an EMBL/GenBank/DDBJ whole genome shotgun (WGS) entry which is preliminary data.</text>
</comment>
<accession>A0AAE8KBX4</accession>
<evidence type="ECO:0000313" key="2">
    <source>
        <dbReference type="Proteomes" id="UP000267137"/>
    </source>
</evidence>
<protein>
    <submittedName>
        <fullName evidence="1">Uncharacterized protein</fullName>
    </submittedName>
</protein>
<organism evidence="1 2">
    <name type="scientific">Streptococcus intermedius</name>
    <dbReference type="NCBI Taxonomy" id="1338"/>
    <lineage>
        <taxon>Bacteria</taxon>
        <taxon>Bacillati</taxon>
        <taxon>Bacillota</taxon>
        <taxon>Bacilli</taxon>
        <taxon>Lactobacillales</taxon>
        <taxon>Streptococcaceae</taxon>
        <taxon>Streptococcus</taxon>
        <taxon>Streptococcus anginosus group</taxon>
    </lineage>
</organism>
<evidence type="ECO:0000313" key="1">
    <source>
        <dbReference type="EMBL" id="RSJ23685.1"/>
    </source>
</evidence>
<proteinExistence type="predicted"/>
<sequence length="161" mass="19100">MIANIRVHIDGQSRELCFLDLMKFSEEQVRERMEERGFSDQSFFICGFSDWEVDSILSLDEAYVLKRMIVELYDGDDFIVVHLLKNHKSFSEIIKHYYRFLTKDEVQLMKILWKNVEISSLVDFFYQVNNWVSAVQAYVEKGVVLNTSKGFYIDFDYSNSL</sequence>
<reference evidence="1 2" key="1">
    <citation type="submission" date="2018-11" db="EMBL/GenBank/DDBJ databases">
        <title>Species Designations Belie Phenotypic and Genotypic Heterogeneity in Oral Streptococci.</title>
        <authorList>
            <person name="Velsko I."/>
        </authorList>
    </citation>
    <scope>NUCLEOTIDE SEQUENCE [LARGE SCALE GENOMIC DNA]</scope>
    <source>
        <strain evidence="1 2">KLC02</strain>
    </source>
</reference>
<gene>
    <name evidence="1" type="ORF">D8827_04040</name>
</gene>
<dbReference type="EMBL" id="RJOO01000002">
    <property type="protein sequence ID" value="RSJ23685.1"/>
    <property type="molecule type" value="Genomic_DNA"/>
</dbReference>
<dbReference type="Proteomes" id="UP000267137">
    <property type="component" value="Unassembled WGS sequence"/>
</dbReference>
<name>A0AAE8KBX4_STRIT</name>